<comment type="caution">
    <text evidence="2">The sequence shown here is derived from an EMBL/GenBank/DDBJ whole genome shotgun (WGS) entry which is preliminary data.</text>
</comment>
<gene>
    <name evidence="2" type="ORF">AUM46_14260</name>
</gene>
<feature type="domain" description="DUF551" evidence="1">
    <location>
        <begin position="2"/>
        <end position="61"/>
    </location>
</feature>
<dbReference type="RefSeq" id="WP_075191730.1">
    <property type="nucleotide sequence ID" value="NZ_MSAC01000045.1"/>
</dbReference>
<reference evidence="2 3" key="1">
    <citation type="submission" date="2016-12" db="EMBL/GenBank/DDBJ databases">
        <title>Analysis of the Molecular Diversity Among Cronobacter Species Isolated from Filth Flies Using a Pan Genomic DNA Microarray.</title>
        <authorList>
            <person name="Pava-Ripoll M."/>
            <person name="Tall B."/>
            <person name="Farber J."/>
            <person name="Fanning S."/>
            <person name="Lehner A."/>
            <person name="Stephan R."/>
            <person name="Pagotto F."/>
            <person name="Iverson C."/>
            <person name="Ziobro G."/>
            <person name="Miller A."/>
            <person name="Pearson R."/>
            <person name="Yan Q."/>
            <person name="Kim M."/>
            <person name="Jeong S."/>
            <person name="Park J."/>
            <person name="Jun S."/>
            <person name="Choi H."/>
            <person name="Chung T."/>
            <person name="Yoo Y."/>
            <person name="Park E."/>
            <person name="Hwang S."/>
            <person name="Lee B."/>
            <person name="Sathyamoorthy V."/>
            <person name="Carter L."/>
            <person name="Mammel M."/>
            <person name="Jackson S."/>
            <person name="Kothary M."/>
            <person name="Patel I."/>
            <person name="Grim C."/>
            <person name="Gopinath G."/>
            <person name="Gangiredla J."/>
            <person name="Chase H."/>
        </authorList>
    </citation>
    <scope>NUCLEOTIDE SEQUENCE [LARGE SCALE GENOMIC DNA]</scope>
    <source>
        <strain evidence="2 3">MOD1-Md25g</strain>
    </source>
</reference>
<dbReference type="Pfam" id="PF04448">
    <property type="entry name" value="DUF551"/>
    <property type="match status" value="1"/>
</dbReference>
<accession>A0ABX5JXS7</accession>
<evidence type="ECO:0000259" key="1">
    <source>
        <dbReference type="Pfam" id="PF04448"/>
    </source>
</evidence>
<evidence type="ECO:0000313" key="3">
    <source>
        <dbReference type="Proteomes" id="UP000244731"/>
    </source>
</evidence>
<organism evidence="2 3">
    <name type="scientific">Cronobacter malonaticus</name>
    <dbReference type="NCBI Taxonomy" id="413503"/>
    <lineage>
        <taxon>Bacteria</taxon>
        <taxon>Pseudomonadati</taxon>
        <taxon>Pseudomonadota</taxon>
        <taxon>Gammaproteobacteria</taxon>
        <taxon>Enterobacterales</taxon>
        <taxon>Enterobacteriaceae</taxon>
        <taxon>Cronobacter</taxon>
    </lineage>
</organism>
<dbReference type="EMBL" id="MSAC01000045">
    <property type="protein sequence ID" value="PUX04052.1"/>
    <property type="molecule type" value="Genomic_DNA"/>
</dbReference>
<name>A0ABX5JXS7_9ENTR</name>
<keyword evidence="3" id="KW-1185">Reference proteome</keyword>
<evidence type="ECO:0000313" key="2">
    <source>
        <dbReference type="EMBL" id="PUX04052.1"/>
    </source>
</evidence>
<dbReference type="Proteomes" id="UP000244731">
    <property type="component" value="Unassembled WGS sequence"/>
</dbReference>
<dbReference type="InterPro" id="IPR007539">
    <property type="entry name" value="DUF551"/>
</dbReference>
<protein>
    <submittedName>
        <fullName evidence="2">DUF551 domain-containing protein</fullName>
    </submittedName>
</protein>
<proteinExistence type="predicted"/>
<sequence length="63" mass="7214">MEWIKCSERMPPECTMVLGRVDDDYDFVNLLGGHLKIFSMGEWRIVPGAEITHWMPLPAPPAE</sequence>